<keyword evidence="6 7" id="KW-0067">ATP-binding</keyword>
<dbReference type="AlphaFoldDB" id="A0AA97HRZ4"/>
<dbReference type="SUPFAM" id="SSF53623">
    <property type="entry name" value="MurD-like peptide ligases, catalytic domain"/>
    <property type="match status" value="1"/>
</dbReference>
<keyword evidence="7 8" id="KW-0131">Cell cycle</keyword>
<feature type="domain" description="Mur ligase C-terminal" evidence="9">
    <location>
        <begin position="326"/>
        <end position="439"/>
    </location>
</feature>
<keyword evidence="7 8" id="KW-0961">Cell wall biogenesis/degradation</keyword>
<dbReference type="SUPFAM" id="SSF51984">
    <property type="entry name" value="MurCD N-terminal domain"/>
    <property type="match status" value="1"/>
</dbReference>
<dbReference type="InterPro" id="IPR005762">
    <property type="entry name" value="MurD"/>
</dbReference>
<evidence type="ECO:0000259" key="9">
    <source>
        <dbReference type="Pfam" id="PF02875"/>
    </source>
</evidence>
<evidence type="ECO:0000259" key="10">
    <source>
        <dbReference type="Pfam" id="PF08245"/>
    </source>
</evidence>
<dbReference type="PANTHER" id="PTHR43692:SF1">
    <property type="entry name" value="UDP-N-ACETYLMURAMOYLALANINE--D-GLUTAMATE LIGASE"/>
    <property type="match status" value="1"/>
</dbReference>
<evidence type="ECO:0000256" key="8">
    <source>
        <dbReference type="RuleBase" id="RU003664"/>
    </source>
</evidence>
<dbReference type="Pfam" id="PF08245">
    <property type="entry name" value="Mur_ligase_M"/>
    <property type="match status" value="1"/>
</dbReference>
<dbReference type="GO" id="GO:0005524">
    <property type="term" value="F:ATP binding"/>
    <property type="evidence" value="ECO:0007669"/>
    <property type="project" value="UniProtKB-UniRule"/>
</dbReference>
<dbReference type="RefSeq" id="WP_316984035.1">
    <property type="nucleotide sequence ID" value="NZ_CP136521.1"/>
</dbReference>
<evidence type="ECO:0000256" key="1">
    <source>
        <dbReference type="ARBA" id="ARBA00004496"/>
    </source>
</evidence>
<comment type="function">
    <text evidence="7 8">Cell wall formation. Catalyzes the addition of glutamate to the nucleotide precursor UDP-N-acetylmuramoyl-L-alanine (UMA).</text>
</comment>
<evidence type="ECO:0000256" key="4">
    <source>
        <dbReference type="ARBA" id="ARBA00022598"/>
    </source>
</evidence>
<evidence type="ECO:0000256" key="3">
    <source>
        <dbReference type="ARBA" id="ARBA00022490"/>
    </source>
</evidence>
<dbReference type="GO" id="GO:0009252">
    <property type="term" value="P:peptidoglycan biosynthetic process"/>
    <property type="evidence" value="ECO:0007669"/>
    <property type="project" value="UniProtKB-UniRule"/>
</dbReference>
<keyword evidence="3 7" id="KW-0963">Cytoplasm</keyword>
<proteinExistence type="inferred from homology"/>
<evidence type="ECO:0000313" key="11">
    <source>
        <dbReference type="EMBL" id="WOD44368.1"/>
    </source>
</evidence>
<comment type="pathway">
    <text evidence="2 7 8">Cell wall biogenesis; peptidoglycan biosynthesis.</text>
</comment>
<dbReference type="InterPro" id="IPR013221">
    <property type="entry name" value="Mur_ligase_cen"/>
</dbReference>
<keyword evidence="5 7" id="KW-0547">Nucleotide-binding</keyword>
<keyword evidence="7 8" id="KW-0133">Cell shape</keyword>
<keyword evidence="12" id="KW-1185">Reference proteome</keyword>
<comment type="subcellular location">
    <subcellularLocation>
        <location evidence="1 7 8">Cytoplasm</location>
    </subcellularLocation>
</comment>
<reference evidence="12" key="1">
    <citation type="submission" date="2024-06" db="EMBL/GenBank/DDBJ databases">
        <title>Hwangdonia haimaensis gen. nov., sp. nov., a member of the family Flavobacteriaceae isolated from the haima cold seep.</title>
        <authorList>
            <person name="Li J."/>
        </authorList>
    </citation>
    <scope>NUCLEOTIDE SEQUENCE [LARGE SCALE GENOMIC DNA]</scope>
    <source>
        <strain evidence="12">SCSIO 19198</strain>
    </source>
</reference>
<evidence type="ECO:0000256" key="6">
    <source>
        <dbReference type="ARBA" id="ARBA00022840"/>
    </source>
</evidence>
<dbReference type="EMBL" id="CP136521">
    <property type="protein sequence ID" value="WOD44368.1"/>
    <property type="molecule type" value="Genomic_DNA"/>
</dbReference>
<comment type="similarity">
    <text evidence="7">Belongs to the MurCDEF family.</text>
</comment>
<dbReference type="GO" id="GO:0051301">
    <property type="term" value="P:cell division"/>
    <property type="evidence" value="ECO:0007669"/>
    <property type="project" value="UniProtKB-KW"/>
</dbReference>
<organism evidence="11 12">
    <name type="scientific">Hwangdonia lutea</name>
    <dbReference type="NCBI Taxonomy" id="3075823"/>
    <lineage>
        <taxon>Bacteria</taxon>
        <taxon>Pseudomonadati</taxon>
        <taxon>Bacteroidota</taxon>
        <taxon>Flavobacteriia</taxon>
        <taxon>Flavobacteriales</taxon>
        <taxon>Flavobacteriaceae</taxon>
        <taxon>Hwangdonia</taxon>
    </lineage>
</organism>
<dbReference type="PANTHER" id="PTHR43692">
    <property type="entry name" value="UDP-N-ACETYLMURAMOYLALANINE--D-GLUTAMATE LIGASE"/>
    <property type="match status" value="1"/>
</dbReference>
<name>A0AA97HRZ4_9FLAO</name>
<dbReference type="SUPFAM" id="SSF53244">
    <property type="entry name" value="MurD-like peptide ligases, peptide-binding domain"/>
    <property type="match status" value="1"/>
</dbReference>
<sequence>MKKSESNPSEKRYFFGERGEGFLVVLGGGESGAGTALLGKEKGYKVFVSDKGKIKEKYKQVLIHNEIEWEDEKHSAEKILTADIVMKSPGIPDKVPLVKQIREHQIPVVSEIEFASKFTKATLVGITGSNGKTTTATLTHHILKQELNVGLAGNIGDSFAKQILEYDFENYVLEISSFQLDDIIDFKPKIAVITNITPDHLDRYNNQFESYIASKFRIAMNQTKDDYLIFDADDDVITNHLKNNPVQSTLLPFSLTKTIENGAYLDKQNIIITIDNNQIIMPTTKLALEGKHNVKNAMAASTVSHLLKIRKQTIRESLENFQGVEHRLENVLKINKVQYINDSKATNVNATYYALESMDAPTVWIVGGTDKGNNYEELFQFVNEKVKAIICLGADNEKLMRTFGDMVDIIIETQFMSEAVKIAYKIAEAGDNVLLSPACASFDLFENYEDRGRQFKNAVRNL</sequence>
<dbReference type="Gene3D" id="3.40.50.720">
    <property type="entry name" value="NAD(P)-binding Rossmann-like Domain"/>
    <property type="match status" value="1"/>
</dbReference>
<feature type="binding site" evidence="7">
    <location>
        <begin position="128"/>
        <end position="134"/>
    </location>
    <ligand>
        <name>ATP</name>
        <dbReference type="ChEBI" id="CHEBI:30616"/>
    </ligand>
</feature>
<dbReference type="Gene3D" id="3.90.190.20">
    <property type="entry name" value="Mur ligase, C-terminal domain"/>
    <property type="match status" value="1"/>
</dbReference>
<dbReference type="EC" id="6.3.2.9" evidence="7 8"/>
<dbReference type="InterPro" id="IPR004101">
    <property type="entry name" value="Mur_ligase_C"/>
</dbReference>
<comment type="catalytic activity">
    <reaction evidence="7 8">
        <text>UDP-N-acetyl-alpha-D-muramoyl-L-alanine + D-glutamate + ATP = UDP-N-acetyl-alpha-D-muramoyl-L-alanyl-D-glutamate + ADP + phosphate + H(+)</text>
        <dbReference type="Rhea" id="RHEA:16429"/>
        <dbReference type="ChEBI" id="CHEBI:15378"/>
        <dbReference type="ChEBI" id="CHEBI:29986"/>
        <dbReference type="ChEBI" id="CHEBI:30616"/>
        <dbReference type="ChEBI" id="CHEBI:43474"/>
        <dbReference type="ChEBI" id="CHEBI:83898"/>
        <dbReference type="ChEBI" id="CHEBI:83900"/>
        <dbReference type="ChEBI" id="CHEBI:456216"/>
        <dbReference type="EC" id="6.3.2.9"/>
    </reaction>
</comment>
<dbReference type="GO" id="GO:0071555">
    <property type="term" value="P:cell wall organization"/>
    <property type="evidence" value="ECO:0007669"/>
    <property type="project" value="UniProtKB-KW"/>
</dbReference>
<dbReference type="Pfam" id="PF21377">
    <property type="entry name" value="MurD_N"/>
    <property type="match status" value="1"/>
</dbReference>
<dbReference type="KEGG" id="hws:RNZ46_03695"/>
<feature type="domain" description="Mur ligase central" evidence="10">
    <location>
        <begin position="126"/>
        <end position="303"/>
    </location>
</feature>
<accession>A0AA97HRZ4</accession>
<evidence type="ECO:0000256" key="5">
    <source>
        <dbReference type="ARBA" id="ARBA00022741"/>
    </source>
</evidence>
<evidence type="ECO:0000313" key="12">
    <source>
        <dbReference type="Proteomes" id="UP001302486"/>
    </source>
</evidence>
<dbReference type="InterPro" id="IPR036615">
    <property type="entry name" value="Mur_ligase_C_dom_sf"/>
</dbReference>
<dbReference type="Pfam" id="PF02875">
    <property type="entry name" value="Mur_ligase_C"/>
    <property type="match status" value="1"/>
</dbReference>
<gene>
    <name evidence="7 11" type="primary">murD</name>
    <name evidence="11" type="ORF">RNZ46_03695</name>
</gene>
<evidence type="ECO:0000256" key="2">
    <source>
        <dbReference type="ARBA" id="ARBA00004752"/>
    </source>
</evidence>
<keyword evidence="4 7" id="KW-0436">Ligase</keyword>
<protein>
    <recommendedName>
        <fullName evidence="7 8">UDP-N-acetylmuramoylalanine--D-glutamate ligase</fullName>
        <ecNumber evidence="7 8">6.3.2.9</ecNumber>
    </recommendedName>
    <alternativeName>
        <fullName evidence="7">D-glutamic acid-adding enzyme</fullName>
    </alternativeName>
    <alternativeName>
        <fullName evidence="7">UDP-N-acetylmuramoyl-L-alanyl-D-glutamate synthetase</fullName>
    </alternativeName>
</protein>
<dbReference type="Gene3D" id="3.40.1190.10">
    <property type="entry name" value="Mur-like, catalytic domain"/>
    <property type="match status" value="1"/>
</dbReference>
<dbReference type="InterPro" id="IPR036565">
    <property type="entry name" value="Mur-like_cat_sf"/>
</dbReference>
<keyword evidence="7 8" id="KW-0573">Peptidoglycan synthesis</keyword>
<dbReference type="GO" id="GO:0005737">
    <property type="term" value="C:cytoplasm"/>
    <property type="evidence" value="ECO:0007669"/>
    <property type="project" value="UniProtKB-SubCell"/>
</dbReference>
<dbReference type="HAMAP" id="MF_00639">
    <property type="entry name" value="MurD"/>
    <property type="match status" value="1"/>
</dbReference>
<dbReference type="GO" id="GO:0008360">
    <property type="term" value="P:regulation of cell shape"/>
    <property type="evidence" value="ECO:0007669"/>
    <property type="project" value="UniProtKB-KW"/>
</dbReference>
<keyword evidence="7 8" id="KW-0132">Cell division</keyword>
<dbReference type="Proteomes" id="UP001302486">
    <property type="component" value="Chromosome"/>
</dbReference>
<dbReference type="NCBIfam" id="TIGR01087">
    <property type="entry name" value="murD"/>
    <property type="match status" value="1"/>
</dbReference>
<dbReference type="GO" id="GO:0008764">
    <property type="term" value="F:UDP-N-acetylmuramoylalanine-D-glutamate ligase activity"/>
    <property type="evidence" value="ECO:0007669"/>
    <property type="project" value="UniProtKB-UniRule"/>
</dbReference>
<evidence type="ECO:0000256" key="7">
    <source>
        <dbReference type="HAMAP-Rule" id="MF_00639"/>
    </source>
</evidence>